<name>B0E294_LACBS</name>
<dbReference type="HOGENOM" id="CLU_1777800_0_0_1"/>
<feature type="region of interest" description="Disordered" evidence="1">
    <location>
        <begin position="124"/>
        <end position="146"/>
    </location>
</feature>
<keyword evidence="3" id="KW-1185">Reference proteome</keyword>
<dbReference type="InParanoid" id="B0E294"/>
<evidence type="ECO:0000313" key="2">
    <source>
        <dbReference type="EMBL" id="EDQ99038.1"/>
    </source>
</evidence>
<accession>B0E294</accession>
<evidence type="ECO:0000256" key="1">
    <source>
        <dbReference type="SAM" id="MobiDB-lite"/>
    </source>
</evidence>
<evidence type="ECO:0000313" key="3">
    <source>
        <dbReference type="Proteomes" id="UP000001194"/>
    </source>
</evidence>
<dbReference type="KEGG" id="lbc:LACBIDRAFT_335410"/>
<sequence length="146" mass="16948">MAIVMCEDEDIEHQLVFRKSRHLSLCAQWREQVSLIPGTYPMLKGWGPDIKDMETALMDLSQENVDDEGSDDEQLNCTYNVEEVDNNNIIEETESMAVSDAFRVSDNGLAFGRWESEDLWEDLEDDEDDILDVGTSQKRSRQKYYR</sequence>
<organism evidence="3">
    <name type="scientific">Laccaria bicolor (strain S238N-H82 / ATCC MYA-4686)</name>
    <name type="common">Bicoloured deceiver</name>
    <name type="synonym">Laccaria laccata var. bicolor</name>
    <dbReference type="NCBI Taxonomy" id="486041"/>
    <lineage>
        <taxon>Eukaryota</taxon>
        <taxon>Fungi</taxon>
        <taxon>Dikarya</taxon>
        <taxon>Basidiomycota</taxon>
        <taxon>Agaricomycotina</taxon>
        <taxon>Agaricomycetes</taxon>
        <taxon>Agaricomycetidae</taxon>
        <taxon>Agaricales</taxon>
        <taxon>Agaricineae</taxon>
        <taxon>Hydnangiaceae</taxon>
        <taxon>Laccaria</taxon>
    </lineage>
</organism>
<proteinExistence type="predicted"/>
<protein>
    <submittedName>
        <fullName evidence="2">Predicted protein</fullName>
    </submittedName>
</protein>
<dbReference type="RefSeq" id="XP_001890313.1">
    <property type="nucleotide sequence ID" value="XM_001890278.1"/>
</dbReference>
<dbReference type="GeneID" id="6085966"/>
<dbReference type="EMBL" id="DS547176">
    <property type="protein sequence ID" value="EDQ99038.1"/>
    <property type="molecule type" value="Genomic_DNA"/>
</dbReference>
<dbReference type="AlphaFoldDB" id="B0E294"/>
<dbReference type="Proteomes" id="UP000001194">
    <property type="component" value="Unassembled WGS sequence"/>
</dbReference>
<reference evidence="2 3" key="1">
    <citation type="journal article" date="2008" name="Nature">
        <title>The genome of Laccaria bicolor provides insights into mycorrhizal symbiosis.</title>
        <authorList>
            <person name="Martin F."/>
            <person name="Aerts A."/>
            <person name="Ahren D."/>
            <person name="Brun A."/>
            <person name="Danchin E.G.J."/>
            <person name="Duchaussoy F."/>
            <person name="Gibon J."/>
            <person name="Kohler A."/>
            <person name="Lindquist E."/>
            <person name="Pereda V."/>
            <person name="Salamov A."/>
            <person name="Shapiro H.J."/>
            <person name="Wuyts J."/>
            <person name="Blaudez D."/>
            <person name="Buee M."/>
            <person name="Brokstein P."/>
            <person name="Canbaeck B."/>
            <person name="Cohen D."/>
            <person name="Courty P.E."/>
            <person name="Coutinho P.M."/>
            <person name="Delaruelle C."/>
            <person name="Detter J.C."/>
            <person name="Deveau A."/>
            <person name="DiFazio S."/>
            <person name="Duplessis S."/>
            <person name="Fraissinet-Tachet L."/>
            <person name="Lucic E."/>
            <person name="Frey-Klett P."/>
            <person name="Fourrey C."/>
            <person name="Feussner I."/>
            <person name="Gay G."/>
            <person name="Grimwood J."/>
            <person name="Hoegger P.J."/>
            <person name="Jain P."/>
            <person name="Kilaru S."/>
            <person name="Labbe J."/>
            <person name="Lin Y.C."/>
            <person name="Legue V."/>
            <person name="Le Tacon F."/>
            <person name="Marmeisse R."/>
            <person name="Melayah D."/>
            <person name="Montanini B."/>
            <person name="Muratet M."/>
            <person name="Nehls U."/>
            <person name="Niculita-Hirzel H."/>
            <person name="Oudot-Le Secq M.P."/>
            <person name="Peter M."/>
            <person name="Quesneville H."/>
            <person name="Rajashekar B."/>
            <person name="Reich M."/>
            <person name="Rouhier N."/>
            <person name="Schmutz J."/>
            <person name="Yin T."/>
            <person name="Chalot M."/>
            <person name="Henrissat B."/>
            <person name="Kuees U."/>
            <person name="Lucas S."/>
            <person name="Van de Peer Y."/>
            <person name="Podila G.K."/>
            <person name="Polle A."/>
            <person name="Pukkila P.J."/>
            <person name="Richardson P.M."/>
            <person name="Rouze P."/>
            <person name="Sanders I.R."/>
            <person name="Stajich J.E."/>
            <person name="Tunlid A."/>
            <person name="Tuskan G."/>
            <person name="Grigoriev I.V."/>
        </authorList>
    </citation>
    <scope>NUCLEOTIDE SEQUENCE [LARGE SCALE GENOMIC DNA]</scope>
    <source>
        <strain evidence="3">S238N-H82 / ATCC MYA-4686</strain>
    </source>
</reference>
<gene>
    <name evidence="2" type="ORF">LACBIDRAFT_335410</name>
</gene>